<dbReference type="EMBL" id="SRLO01000001">
    <property type="protein sequence ID" value="TNN89490.1"/>
    <property type="molecule type" value="Genomic_DNA"/>
</dbReference>
<dbReference type="AlphaFoldDB" id="A0A4Z2JH47"/>
<organism evidence="2 3">
    <name type="scientific">Liparis tanakae</name>
    <name type="common">Tanaka's snailfish</name>
    <dbReference type="NCBI Taxonomy" id="230148"/>
    <lineage>
        <taxon>Eukaryota</taxon>
        <taxon>Metazoa</taxon>
        <taxon>Chordata</taxon>
        <taxon>Craniata</taxon>
        <taxon>Vertebrata</taxon>
        <taxon>Euteleostomi</taxon>
        <taxon>Actinopterygii</taxon>
        <taxon>Neopterygii</taxon>
        <taxon>Teleostei</taxon>
        <taxon>Neoteleostei</taxon>
        <taxon>Acanthomorphata</taxon>
        <taxon>Eupercaria</taxon>
        <taxon>Perciformes</taxon>
        <taxon>Cottioidei</taxon>
        <taxon>Cottales</taxon>
        <taxon>Liparidae</taxon>
        <taxon>Liparis</taxon>
    </lineage>
</organism>
<feature type="region of interest" description="Disordered" evidence="1">
    <location>
        <begin position="230"/>
        <end position="252"/>
    </location>
</feature>
<evidence type="ECO:0000256" key="1">
    <source>
        <dbReference type="SAM" id="MobiDB-lite"/>
    </source>
</evidence>
<sequence>MNDSERGVTQQNFSGGLVYVELARITREAYRTNQNSSFRKDELHFLSRSVAALGLDDANETGKVALMQMSERKENEQNERKRLHDCGKLFSTQHPREKDRLTKTGINPCPVEIKSCPLFPLLSQKKSIVAGFQVSWEDFLLSWGITKTRPNNRMSQKHKCDNKGVDDMSLVFNTETNTCMKMATPRLRSIFLLPISPHMLKAERCPGPTPLPRPTHEKANTETHACVRTQKEEETGTPGHPAQEAITHRGGASHLKIESLLASRYGPSGKWSQKSIP</sequence>
<evidence type="ECO:0000313" key="2">
    <source>
        <dbReference type="EMBL" id="TNN89490.1"/>
    </source>
</evidence>
<keyword evidence="3" id="KW-1185">Reference proteome</keyword>
<accession>A0A4Z2JH47</accession>
<protein>
    <submittedName>
        <fullName evidence="2">Uncharacterized protein</fullName>
    </submittedName>
</protein>
<proteinExistence type="predicted"/>
<dbReference type="Proteomes" id="UP000314294">
    <property type="component" value="Unassembled WGS sequence"/>
</dbReference>
<name>A0A4Z2JH47_9TELE</name>
<evidence type="ECO:0000313" key="3">
    <source>
        <dbReference type="Proteomes" id="UP000314294"/>
    </source>
</evidence>
<reference evidence="2 3" key="1">
    <citation type="submission" date="2019-03" db="EMBL/GenBank/DDBJ databases">
        <title>First draft genome of Liparis tanakae, snailfish: a comprehensive survey of snailfish specific genes.</title>
        <authorList>
            <person name="Kim W."/>
            <person name="Song I."/>
            <person name="Jeong J.-H."/>
            <person name="Kim D."/>
            <person name="Kim S."/>
            <person name="Ryu S."/>
            <person name="Song J.Y."/>
            <person name="Lee S.K."/>
        </authorList>
    </citation>
    <scope>NUCLEOTIDE SEQUENCE [LARGE SCALE GENOMIC DNA]</scope>
    <source>
        <tissue evidence="2">Muscle</tissue>
    </source>
</reference>
<comment type="caution">
    <text evidence="2">The sequence shown here is derived from an EMBL/GenBank/DDBJ whole genome shotgun (WGS) entry which is preliminary data.</text>
</comment>
<gene>
    <name evidence="2" type="ORF">EYF80_000093</name>
</gene>